<keyword evidence="1" id="KW-1185">Reference proteome</keyword>
<evidence type="ECO:0000313" key="1">
    <source>
        <dbReference type="Proteomes" id="UP000887574"/>
    </source>
</evidence>
<evidence type="ECO:0000313" key="2">
    <source>
        <dbReference type="WBParaSite" id="jg8139"/>
    </source>
</evidence>
<dbReference type="Proteomes" id="UP000887574">
    <property type="component" value="Unplaced"/>
</dbReference>
<dbReference type="AlphaFoldDB" id="A0A915ELV4"/>
<protein>
    <submittedName>
        <fullName evidence="2">Transposase IS204/IS1001/IS1096/IS1165 DDE domain-containing protein</fullName>
    </submittedName>
</protein>
<sequence length="76" mass="9024">MFAHSLWNVYERTMNKQHRTNNYAEASNHRIQTELDVSHPGIWSFIDFLRKVQQGRGQLHLKSLQGKKAKGKREIY</sequence>
<accession>A0A915ELV4</accession>
<proteinExistence type="predicted"/>
<reference evidence="2" key="1">
    <citation type="submission" date="2022-11" db="UniProtKB">
        <authorList>
            <consortium name="WormBaseParasite"/>
        </authorList>
    </citation>
    <scope>IDENTIFICATION</scope>
</reference>
<organism evidence="1 2">
    <name type="scientific">Ditylenchus dipsaci</name>
    <dbReference type="NCBI Taxonomy" id="166011"/>
    <lineage>
        <taxon>Eukaryota</taxon>
        <taxon>Metazoa</taxon>
        <taxon>Ecdysozoa</taxon>
        <taxon>Nematoda</taxon>
        <taxon>Chromadorea</taxon>
        <taxon>Rhabditida</taxon>
        <taxon>Tylenchina</taxon>
        <taxon>Tylenchomorpha</taxon>
        <taxon>Sphaerularioidea</taxon>
        <taxon>Anguinidae</taxon>
        <taxon>Anguininae</taxon>
        <taxon>Ditylenchus</taxon>
    </lineage>
</organism>
<name>A0A915ELV4_9BILA</name>
<dbReference type="WBParaSite" id="jg8139">
    <property type="protein sequence ID" value="jg8139"/>
    <property type="gene ID" value="jg8139"/>
</dbReference>